<dbReference type="GO" id="GO:0004672">
    <property type="term" value="F:protein kinase activity"/>
    <property type="evidence" value="ECO:0007669"/>
    <property type="project" value="InterPro"/>
</dbReference>
<dbReference type="PANTHER" id="PTHR48006">
    <property type="entry name" value="LEUCINE-RICH REPEAT-CONTAINING PROTEIN DDB_G0281931-RELATED"/>
    <property type="match status" value="1"/>
</dbReference>
<sequence length="250" mass="28003">MDLKSPPSNRHKSFNNNNELVKRFNSKSSEDPINCKIYSVPDLQAVTGRFDKKNLIGCAYKAMFSDGEILAVKRLDHATESSSSEDFMDAVAGISRMSHPNFIELVGYCSEPGHLLLVYEFLKNGSLYDCLHLSDDYSKPLTWNIRIKIALGTARAKEYVQIISTTIVYHTTIVCHLLCYLLSPGIMFVSGYLHEICSPSTIHKNTKSANILLDTDPNPHLTDCGLATFYCILTNTNQSCNLKFNSSIFE</sequence>
<evidence type="ECO:0000313" key="3">
    <source>
        <dbReference type="Proteomes" id="UP000283530"/>
    </source>
</evidence>
<feature type="domain" description="Protein kinase" evidence="1">
    <location>
        <begin position="45"/>
        <end position="250"/>
    </location>
</feature>
<protein>
    <submittedName>
        <fullName evidence="2">Protein STRUBBELIG-RECEPTOR FAMILY 6 isoform X1</fullName>
    </submittedName>
</protein>
<dbReference type="EMBL" id="QPKB01000005">
    <property type="protein sequence ID" value="RWR84223.1"/>
    <property type="molecule type" value="Genomic_DNA"/>
</dbReference>
<gene>
    <name evidence="2" type="ORF">CKAN_01301600</name>
</gene>
<comment type="caution">
    <text evidence="2">The sequence shown here is derived from an EMBL/GenBank/DDBJ whole genome shotgun (WGS) entry which is preliminary data.</text>
</comment>
<dbReference type="Gene3D" id="1.10.510.10">
    <property type="entry name" value="Transferase(Phosphotransferase) domain 1"/>
    <property type="match status" value="1"/>
</dbReference>
<dbReference type="PANTHER" id="PTHR48006:SF91">
    <property type="entry name" value="PROTEIN KINASE-LIKE"/>
    <property type="match status" value="1"/>
</dbReference>
<dbReference type="InterPro" id="IPR001245">
    <property type="entry name" value="Ser-Thr/Tyr_kinase_cat_dom"/>
</dbReference>
<keyword evidence="2" id="KW-0675">Receptor</keyword>
<dbReference type="InterPro" id="IPR011009">
    <property type="entry name" value="Kinase-like_dom_sf"/>
</dbReference>
<dbReference type="Proteomes" id="UP000283530">
    <property type="component" value="Unassembled WGS sequence"/>
</dbReference>
<keyword evidence="3" id="KW-1185">Reference proteome</keyword>
<name>A0A3S3MX78_9MAGN</name>
<dbReference type="AlphaFoldDB" id="A0A3S3MX78"/>
<proteinExistence type="predicted"/>
<reference evidence="2 3" key="1">
    <citation type="journal article" date="2019" name="Nat. Plants">
        <title>Stout camphor tree genome fills gaps in understanding of flowering plant genome evolution.</title>
        <authorList>
            <person name="Chaw S.M."/>
            <person name="Liu Y.C."/>
            <person name="Wu Y.W."/>
            <person name="Wang H.Y."/>
            <person name="Lin C.I."/>
            <person name="Wu C.S."/>
            <person name="Ke H.M."/>
            <person name="Chang L.Y."/>
            <person name="Hsu C.Y."/>
            <person name="Yang H.T."/>
            <person name="Sudianto E."/>
            <person name="Hsu M.H."/>
            <person name="Wu K.P."/>
            <person name="Wang L.N."/>
            <person name="Leebens-Mack J.H."/>
            <person name="Tsai I.J."/>
        </authorList>
    </citation>
    <scope>NUCLEOTIDE SEQUENCE [LARGE SCALE GENOMIC DNA]</scope>
    <source>
        <strain evidence="3">cv. Chaw 1501</strain>
        <tissue evidence="2">Young leaves</tissue>
    </source>
</reference>
<organism evidence="2 3">
    <name type="scientific">Cinnamomum micranthum f. kanehirae</name>
    <dbReference type="NCBI Taxonomy" id="337451"/>
    <lineage>
        <taxon>Eukaryota</taxon>
        <taxon>Viridiplantae</taxon>
        <taxon>Streptophyta</taxon>
        <taxon>Embryophyta</taxon>
        <taxon>Tracheophyta</taxon>
        <taxon>Spermatophyta</taxon>
        <taxon>Magnoliopsida</taxon>
        <taxon>Magnoliidae</taxon>
        <taxon>Laurales</taxon>
        <taxon>Lauraceae</taxon>
        <taxon>Cinnamomum</taxon>
    </lineage>
</organism>
<evidence type="ECO:0000313" key="2">
    <source>
        <dbReference type="EMBL" id="RWR84223.1"/>
    </source>
</evidence>
<evidence type="ECO:0000259" key="1">
    <source>
        <dbReference type="PROSITE" id="PS50011"/>
    </source>
</evidence>
<dbReference type="Pfam" id="PF07714">
    <property type="entry name" value="PK_Tyr_Ser-Thr"/>
    <property type="match status" value="1"/>
</dbReference>
<dbReference type="GO" id="GO:0005524">
    <property type="term" value="F:ATP binding"/>
    <property type="evidence" value="ECO:0007669"/>
    <property type="project" value="InterPro"/>
</dbReference>
<dbReference type="PROSITE" id="PS50011">
    <property type="entry name" value="PROTEIN_KINASE_DOM"/>
    <property type="match status" value="1"/>
</dbReference>
<dbReference type="InterPro" id="IPR000719">
    <property type="entry name" value="Prot_kinase_dom"/>
</dbReference>
<accession>A0A3S3MX78</accession>
<dbReference type="OrthoDB" id="676979at2759"/>
<dbReference type="InterPro" id="IPR051824">
    <property type="entry name" value="LRR_Rcpt-Like_S/T_Kinase"/>
</dbReference>
<dbReference type="SUPFAM" id="SSF56112">
    <property type="entry name" value="Protein kinase-like (PK-like)"/>
    <property type="match status" value="1"/>
</dbReference>
<dbReference type="Gene3D" id="3.30.200.20">
    <property type="entry name" value="Phosphorylase Kinase, domain 1"/>
    <property type="match status" value="1"/>
</dbReference>